<dbReference type="eggNOG" id="COG0236">
    <property type="taxonomic scope" value="Bacteria"/>
</dbReference>
<reference evidence="2 3" key="1">
    <citation type="submission" date="2011-09" db="EMBL/GenBank/DDBJ databases">
        <authorList>
            <consortium name="US DOE Joint Genome Institute (JGI-PGF)"/>
            <person name="Lucas S."/>
            <person name="Han J."/>
            <person name="Lapidus A."/>
            <person name="Cheng J.-F."/>
            <person name="Goodwin L."/>
            <person name="Pitluck S."/>
            <person name="Peters L."/>
            <person name="Land M.L."/>
            <person name="Hauser L."/>
            <person name="Orellana R."/>
            <person name="Lovley D."/>
            <person name="Woyke T.J."/>
        </authorList>
    </citation>
    <scope>NUCLEOTIDE SEQUENCE [LARGE SCALE GENOMIC DNA]</scope>
    <source>
        <strain evidence="2 3">2ac9</strain>
    </source>
</reference>
<evidence type="ECO:0000313" key="2">
    <source>
        <dbReference type="EMBL" id="EIM63333.1"/>
    </source>
</evidence>
<proteinExistence type="predicted"/>
<dbReference type="EMBL" id="CM001488">
    <property type="protein sequence ID" value="EIM63333.1"/>
    <property type="molecule type" value="Genomic_DNA"/>
</dbReference>
<dbReference type="HOGENOM" id="CLU_108696_14_1_7"/>
<dbReference type="InterPro" id="IPR036736">
    <property type="entry name" value="ACP-like_sf"/>
</dbReference>
<reference evidence="2 3" key="2">
    <citation type="submission" date="2012-02" db="EMBL/GenBank/DDBJ databases">
        <title>Improved High-Quality Draft sequence of Desulfobacter postgatei 2ac9.</title>
        <authorList>
            <consortium name="US DOE Joint Genome Institute"/>
            <person name="Lucas S."/>
            <person name="Han J."/>
            <person name="Lapidus A."/>
            <person name="Cheng J.-F."/>
            <person name="Goodwin L."/>
            <person name="Pitluck S."/>
            <person name="Peters L."/>
            <person name="Ovchinnikova G."/>
            <person name="Held B."/>
            <person name="Detter J.C."/>
            <person name="Han C."/>
            <person name="Tapia R."/>
            <person name="Land M."/>
            <person name="Hauser L."/>
            <person name="Kyrpides N."/>
            <person name="Ivanova N."/>
            <person name="Pagani I."/>
            <person name="Orellana R."/>
            <person name="Lovley D."/>
            <person name="Woyke T."/>
        </authorList>
    </citation>
    <scope>NUCLEOTIDE SEQUENCE [LARGE SCALE GENOMIC DNA]</scope>
    <source>
        <strain evidence="2 3">2ac9</strain>
    </source>
</reference>
<feature type="domain" description="Carrier" evidence="1">
    <location>
        <begin position="3"/>
        <end position="83"/>
    </location>
</feature>
<dbReference type="RefSeq" id="WP_004072394.1">
    <property type="nucleotide sequence ID" value="NZ_CM001488.1"/>
</dbReference>
<dbReference type="InterPro" id="IPR009081">
    <property type="entry name" value="PP-bd_ACP"/>
</dbReference>
<dbReference type="SUPFAM" id="SSF47336">
    <property type="entry name" value="ACP-like"/>
    <property type="match status" value="1"/>
</dbReference>
<evidence type="ECO:0000259" key="1">
    <source>
        <dbReference type="PROSITE" id="PS50075"/>
    </source>
</evidence>
<dbReference type="Pfam" id="PF00550">
    <property type="entry name" value="PP-binding"/>
    <property type="match status" value="1"/>
</dbReference>
<dbReference type="STRING" id="879212.DespoDRAFT_01385"/>
<organism evidence="2 3">
    <name type="scientific">Desulfobacter postgatei 2ac9</name>
    <dbReference type="NCBI Taxonomy" id="879212"/>
    <lineage>
        <taxon>Bacteria</taxon>
        <taxon>Pseudomonadati</taxon>
        <taxon>Thermodesulfobacteriota</taxon>
        <taxon>Desulfobacteria</taxon>
        <taxon>Desulfobacterales</taxon>
        <taxon>Desulfobacteraceae</taxon>
        <taxon>Desulfobacter</taxon>
    </lineage>
</organism>
<dbReference type="Proteomes" id="UP000005778">
    <property type="component" value="Chromosome"/>
</dbReference>
<name>I5B1H0_9BACT</name>
<dbReference type="OrthoDB" id="9803943at2"/>
<dbReference type="AlphaFoldDB" id="I5B1H0"/>
<dbReference type="Gene3D" id="1.10.1200.10">
    <property type="entry name" value="ACP-like"/>
    <property type="match status" value="1"/>
</dbReference>
<sequence>MEKLISELKHKIVDTLGLMDVTPEDINEQDQLIGGPLGLDSIDVLEMVMMLENDYGVVIDNKELGETVFATLDTLARYVNEHGNSRS</sequence>
<dbReference type="PROSITE" id="PS50075">
    <property type="entry name" value="CARRIER"/>
    <property type="match status" value="1"/>
</dbReference>
<keyword evidence="3" id="KW-1185">Reference proteome</keyword>
<gene>
    <name evidence="2" type="ORF">DespoDRAFT_01385</name>
</gene>
<protein>
    <submittedName>
        <fullName evidence="2">Acyl carrier protein</fullName>
    </submittedName>
</protein>
<accession>I5B1H0</accession>
<evidence type="ECO:0000313" key="3">
    <source>
        <dbReference type="Proteomes" id="UP000005778"/>
    </source>
</evidence>